<evidence type="ECO:0000256" key="7">
    <source>
        <dbReference type="ARBA" id="ARBA00023180"/>
    </source>
</evidence>
<keyword evidence="3 8" id="KW-0812">Transmembrane</keyword>
<dbReference type="Gene3D" id="3.40.190.10">
    <property type="entry name" value="Periplasmic binding protein-like II"/>
    <property type="match status" value="2"/>
</dbReference>
<proteinExistence type="predicted"/>
<keyword evidence="6" id="KW-0675">Receptor</keyword>
<dbReference type="PANTHER" id="PTHR42643">
    <property type="entry name" value="IONOTROPIC RECEPTOR 20A-RELATED"/>
    <property type="match status" value="1"/>
</dbReference>
<feature type="transmembrane region" description="Helical" evidence="8">
    <location>
        <begin position="167"/>
        <end position="188"/>
    </location>
</feature>
<keyword evidence="4 8" id="KW-1133">Transmembrane helix</keyword>
<dbReference type="EMBL" id="JBAMIC010003423">
    <property type="protein sequence ID" value="KAK7088981.1"/>
    <property type="molecule type" value="Genomic_DNA"/>
</dbReference>
<accession>A0AAN9FY45</accession>
<dbReference type="AlphaFoldDB" id="A0AAN9FY45"/>
<evidence type="ECO:0000256" key="6">
    <source>
        <dbReference type="ARBA" id="ARBA00023170"/>
    </source>
</evidence>
<dbReference type="SUPFAM" id="SSF53850">
    <property type="entry name" value="Periplasmic binding protein-like II"/>
    <property type="match status" value="1"/>
</dbReference>
<evidence type="ECO:0000256" key="4">
    <source>
        <dbReference type="ARBA" id="ARBA00022989"/>
    </source>
</evidence>
<dbReference type="GO" id="GO:0005886">
    <property type="term" value="C:plasma membrane"/>
    <property type="evidence" value="ECO:0007669"/>
    <property type="project" value="UniProtKB-SubCell"/>
</dbReference>
<keyword evidence="10" id="KW-1185">Reference proteome</keyword>
<dbReference type="PANTHER" id="PTHR42643:SF24">
    <property type="entry name" value="IONOTROPIC RECEPTOR 60A"/>
    <property type="match status" value="1"/>
</dbReference>
<evidence type="ECO:0000313" key="9">
    <source>
        <dbReference type="EMBL" id="KAK7088981.1"/>
    </source>
</evidence>
<evidence type="ECO:0000256" key="8">
    <source>
        <dbReference type="SAM" id="Phobius"/>
    </source>
</evidence>
<evidence type="ECO:0000256" key="5">
    <source>
        <dbReference type="ARBA" id="ARBA00023136"/>
    </source>
</evidence>
<keyword evidence="7" id="KW-0325">Glycoprotein</keyword>
<evidence type="ECO:0000256" key="2">
    <source>
        <dbReference type="ARBA" id="ARBA00022475"/>
    </source>
</evidence>
<reference evidence="9 10" key="1">
    <citation type="submission" date="2024-02" db="EMBL/GenBank/DDBJ databases">
        <title>Chromosome-scale genome assembly of the rough periwinkle Littorina saxatilis.</title>
        <authorList>
            <person name="De Jode A."/>
            <person name="Faria R."/>
            <person name="Formenti G."/>
            <person name="Sims Y."/>
            <person name="Smith T.P."/>
            <person name="Tracey A."/>
            <person name="Wood J.M.D."/>
            <person name="Zagrodzka Z.B."/>
            <person name="Johannesson K."/>
            <person name="Butlin R.K."/>
            <person name="Leder E.H."/>
        </authorList>
    </citation>
    <scope>NUCLEOTIDE SEQUENCE [LARGE SCALE GENOMIC DNA]</scope>
    <source>
        <strain evidence="9">Snail1</strain>
        <tissue evidence="9">Muscle</tissue>
    </source>
</reference>
<keyword evidence="2" id="KW-1003">Cell membrane</keyword>
<protein>
    <submittedName>
        <fullName evidence="9">Uncharacterized protein</fullName>
    </submittedName>
</protein>
<organism evidence="9 10">
    <name type="scientific">Littorina saxatilis</name>
    <dbReference type="NCBI Taxonomy" id="31220"/>
    <lineage>
        <taxon>Eukaryota</taxon>
        <taxon>Metazoa</taxon>
        <taxon>Spiralia</taxon>
        <taxon>Lophotrochozoa</taxon>
        <taxon>Mollusca</taxon>
        <taxon>Gastropoda</taxon>
        <taxon>Caenogastropoda</taxon>
        <taxon>Littorinimorpha</taxon>
        <taxon>Littorinoidea</taxon>
        <taxon>Littorinidae</taxon>
        <taxon>Littorina</taxon>
    </lineage>
</organism>
<sequence>MCLVTIAAYTGKLTSNSVVTKQPVPFNSLSELVQRTDYRWGIEKGTLQEYIFATSNLSDYQQYHKRAERTDGLAELLAGNFVLVTSAAFYRVKKLEHCRLAVVRDRLSQDTYTIHLQKDSPYTALFNQVLARATEHGLLDYLKRDWFLQESGCQDDETRVIPVSVELVKTAFIMAALGVLVAALVLMLERLLTRGETL</sequence>
<name>A0AAN9FY45_9CAEN</name>
<dbReference type="InterPro" id="IPR052192">
    <property type="entry name" value="Insect_Ionotropic_Sensory_Rcpt"/>
</dbReference>
<dbReference type="Proteomes" id="UP001374579">
    <property type="component" value="Unassembled WGS sequence"/>
</dbReference>
<evidence type="ECO:0000256" key="1">
    <source>
        <dbReference type="ARBA" id="ARBA00004651"/>
    </source>
</evidence>
<gene>
    <name evidence="9" type="ORF">V1264_024389</name>
</gene>
<keyword evidence="5 8" id="KW-0472">Membrane</keyword>
<comment type="caution">
    <text evidence="9">The sequence shown here is derived from an EMBL/GenBank/DDBJ whole genome shotgun (WGS) entry which is preliminary data.</text>
</comment>
<comment type="subcellular location">
    <subcellularLocation>
        <location evidence="1">Cell membrane</location>
        <topology evidence="1">Multi-pass membrane protein</topology>
    </subcellularLocation>
</comment>
<evidence type="ECO:0000256" key="3">
    <source>
        <dbReference type="ARBA" id="ARBA00022692"/>
    </source>
</evidence>
<evidence type="ECO:0000313" key="10">
    <source>
        <dbReference type="Proteomes" id="UP001374579"/>
    </source>
</evidence>